<dbReference type="GO" id="GO:0004719">
    <property type="term" value="F:protein-L-isoaspartate (D-aspartate) O-methyltransferase activity"/>
    <property type="evidence" value="ECO:0007669"/>
    <property type="project" value="InterPro"/>
</dbReference>
<evidence type="ECO:0000256" key="1">
    <source>
        <dbReference type="ARBA" id="ARBA00005369"/>
    </source>
</evidence>
<comment type="similarity">
    <text evidence="1">Belongs to the methyltransferase superfamily. L-isoaspartyl/D-aspartyl protein methyltransferase family.</text>
</comment>
<dbReference type="SUPFAM" id="SSF53335">
    <property type="entry name" value="S-adenosyl-L-methionine-dependent methyltransferases"/>
    <property type="match status" value="1"/>
</dbReference>
<accession>T2M4J9</accession>
<dbReference type="Pfam" id="PF01135">
    <property type="entry name" value="PCMT"/>
    <property type="match status" value="1"/>
</dbReference>
<dbReference type="AlphaFoldDB" id="T2M4J9"/>
<evidence type="ECO:0000313" key="2">
    <source>
        <dbReference type="EMBL" id="CDG67039.1"/>
    </source>
</evidence>
<dbReference type="InterPro" id="IPR029063">
    <property type="entry name" value="SAM-dependent_MTases_sf"/>
</dbReference>
<dbReference type="EMBL" id="HAAD01000807">
    <property type="protein sequence ID" value="CDG67039.1"/>
    <property type="molecule type" value="mRNA"/>
</dbReference>
<dbReference type="PANTHER" id="PTHR11579">
    <property type="entry name" value="PROTEIN-L-ISOASPARTATE O-METHYLTRANSFERASE"/>
    <property type="match status" value="1"/>
</dbReference>
<dbReference type="OrthoDB" id="10257972at2759"/>
<dbReference type="Gene3D" id="3.40.50.150">
    <property type="entry name" value="Vaccinia Virus protein VP39"/>
    <property type="match status" value="1"/>
</dbReference>
<dbReference type="GO" id="GO:0032259">
    <property type="term" value="P:methylation"/>
    <property type="evidence" value="ECO:0007669"/>
    <property type="project" value="UniProtKB-KW"/>
</dbReference>
<protein>
    <submittedName>
        <fullName evidence="2">Protein-L-isoaspartate O-methyltransferase domain-containing protein 2</fullName>
    </submittedName>
</protein>
<sequence length="218" mass="24386">MGGVVPPGESNDHLVDNLVEGNFIKSKEVENAFRKVDRGDFYPGLIKDAYIDFAFKGGNLHMSAATIYCEVIENLEIKSGFYLSNLGLSFLNIGSGTGYLSTVVGVMLGPKGINHGVDIHKDVIEYAVNRVNLFMQYGKGFDGINFCEPEFVLGNALFLDNNRKYDRVYCGARIHSEASLQKIKSFLKEEGVLIYPFQEHVFAEAIIKYNIVYIDNYI</sequence>
<dbReference type="PANTHER" id="PTHR11579:SF9">
    <property type="entry name" value="PROTEIN-L-ISOASPARTATE O-METHYLTRANSFERASE"/>
    <property type="match status" value="1"/>
</dbReference>
<proteinExistence type="evidence at transcript level"/>
<gene>
    <name evidence="2" type="primary">PCMTD2</name>
</gene>
<reference evidence="2" key="1">
    <citation type="journal article" date="2013" name="Genome Biol. Evol.">
        <title>Punctuated emergences of genetic and phenotypic innovations in eumetazoan, bilaterian, euteleostome, and hominidae ancestors.</title>
        <authorList>
            <person name="Wenger Y."/>
            <person name="Galliot B."/>
        </authorList>
    </citation>
    <scope>NUCLEOTIDE SEQUENCE</scope>
    <source>
        <tissue evidence="2">Whole animals</tissue>
    </source>
</reference>
<keyword evidence="2" id="KW-0489">Methyltransferase</keyword>
<keyword evidence="2" id="KW-0808">Transferase</keyword>
<name>T2M4J9_HYDVU</name>
<dbReference type="InterPro" id="IPR000682">
    <property type="entry name" value="PCMT"/>
</dbReference>
<organism evidence="2">
    <name type="scientific">Hydra vulgaris</name>
    <name type="common">Hydra</name>
    <name type="synonym">Hydra attenuata</name>
    <dbReference type="NCBI Taxonomy" id="6087"/>
    <lineage>
        <taxon>Eukaryota</taxon>
        <taxon>Metazoa</taxon>
        <taxon>Cnidaria</taxon>
        <taxon>Hydrozoa</taxon>
        <taxon>Hydroidolina</taxon>
        <taxon>Anthoathecata</taxon>
        <taxon>Aplanulata</taxon>
        <taxon>Hydridae</taxon>
        <taxon>Hydra</taxon>
    </lineage>
</organism>
<dbReference type="GO" id="GO:0005737">
    <property type="term" value="C:cytoplasm"/>
    <property type="evidence" value="ECO:0007669"/>
    <property type="project" value="TreeGrafter"/>
</dbReference>